<feature type="signal peptide" evidence="10">
    <location>
        <begin position="1"/>
        <end position="21"/>
    </location>
</feature>
<evidence type="ECO:0000259" key="11">
    <source>
        <dbReference type="PROSITE" id="PS50866"/>
    </source>
</evidence>
<keyword evidence="5 9" id="KW-1133">Transmembrane helix</keyword>
<comment type="similarity">
    <text evidence="2 8">Belongs to the EMP24/GP25L family.</text>
</comment>
<dbReference type="OrthoDB" id="5976732at2759"/>
<dbReference type="SUPFAM" id="SSF101576">
    <property type="entry name" value="Supernatant protein factor (SPF), C-terminal domain"/>
    <property type="match status" value="1"/>
</dbReference>
<accession>A0A6J8C962</accession>
<evidence type="ECO:0000256" key="1">
    <source>
        <dbReference type="ARBA" id="ARBA00004479"/>
    </source>
</evidence>
<dbReference type="PROSITE" id="PS50866">
    <property type="entry name" value="GOLD"/>
    <property type="match status" value="1"/>
</dbReference>
<dbReference type="AlphaFoldDB" id="A0A6J8C962"/>
<evidence type="ECO:0000256" key="6">
    <source>
        <dbReference type="ARBA" id="ARBA00023136"/>
    </source>
</evidence>
<keyword evidence="13" id="KW-1185">Reference proteome</keyword>
<evidence type="ECO:0000313" key="13">
    <source>
        <dbReference type="Proteomes" id="UP000507470"/>
    </source>
</evidence>
<dbReference type="GO" id="GO:0016020">
    <property type="term" value="C:membrane"/>
    <property type="evidence" value="ECO:0007669"/>
    <property type="project" value="UniProtKB-SubCell"/>
</dbReference>
<keyword evidence="3 8" id="KW-0812">Transmembrane</keyword>
<feature type="domain" description="GOLD" evidence="11">
    <location>
        <begin position="35"/>
        <end position="118"/>
    </location>
</feature>
<dbReference type="Proteomes" id="UP000507470">
    <property type="component" value="Unassembled WGS sequence"/>
</dbReference>
<evidence type="ECO:0000256" key="8">
    <source>
        <dbReference type="RuleBase" id="RU003827"/>
    </source>
</evidence>
<organism evidence="12 13">
    <name type="scientific">Mytilus coruscus</name>
    <name type="common">Sea mussel</name>
    <dbReference type="NCBI Taxonomy" id="42192"/>
    <lineage>
        <taxon>Eukaryota</taxon>
        <taxon>Metazoa</taxon>
        <taxon>Spiralia</taxon>
        <taxon>Lophotrochozoa</taxon>
        <taxon>Mollusca</taxon>
        <taxon>Bivalvia</taxon>
        <taxon>Autobranchia</taxon>
        <taxon>Pteriomorphia</taxon>
        <taxon>Mytilida</taxon>
        <taxon>Mytiloidea</taxon>
        <taxon>Mytilidae</taxon>
        <taxon>Mytilinae</taxon>
        <taxon>Mytilus</taxon>
    </lineage>
</organism>
<dbReference type="Pfam" id="PF01105">
    <property type="entry name" value="EMP24_GP25L"/>
    <property type="match status" value="1"/>
</dbReference>
<proteinExistence type="inferred from homology"/>
<dbReference type="InterPro" id="IPR009038">
    <property type="entry name" value="GOLD_dom"/>
</dbReference>
<gene>
    <name evidence="12" type="ORF">MCOR_26549</name>
</gene>
<evidence type="ECO:0000313" key="12">
    <source>
        <dbReference type="EMBL" id="CAC5391540.1"/>
    </source>
</evidence>
<evidence type="ECO:0000256" key="4">
    <source>
        <dbReference type="ARBA" id="ARBA00022729"/>
    </source>
</evidence>
<protein>
    <submittedName>
        <fullName evidence="12">TMED5</fullName>
    </submittedName>
</protein>
<feature type="chain" id="PRO_5026837702" evidence="10">
    <location>
        <begin position="22"/>
        <end position="226"/>
    </location>
</feature>
<evidence type="ECO:0000256" key="9">
    <source>
        <dbReference type="SAM" id="Phobius"/>
    </source>
</evidence>
<evidence type="ECO:0000256" key="3">
    <source>
        <dbReference type="ARBA" id="ARBA00022692"/>
    </source>
</evidence>
<dbReference type="Gene3D" id="2.60.120.680">
    <property type="entry name" value="GOLD domain"/>
    <property type="match status" value="1"/>
</dbReference>
<evidence type="ECO:0000256" key="2">
    <source>
        <dbReference type="ARBA" id="ARBA00007104"/>
    </source>
</evidence>
<sequence>MNIESLSKILLFICLADIARGMDNDFTVDIPAGHQSCFFETIKTRNIEFEVEYQVIDGGDMDINFFLQAPDGRVLLTESGKSDAAHKFTADVEGDYQLCFDNTFSRFSSKLVFFEILSDENDDENATNWKNAKEELGSLIDMTVEDFQKLIDNVQSNLDQTELAQTMLRNFEARDRNAQENSFNRVNFLSAVQAFVMVSVGLTQVLLIRSLFEDRSRLSKVMRVKT</sequence>
<dbReference type="SMART" id="SM01190">
    <property type="entry name" value="EMP24_GP25L"/>
    <property type="match status" value="1"/>
</dbReference>
<dbReference type="InterPro" id="IPR036598">
    <property type="entry name" value="GOLD_dom_sf"/>
</dbReference>
<evidence type="ECO:0000256" key="5">
    <source>
        <dbReference type="ARBA" id="ARBA00022989"/>
    </source>
</evidence>
<evidence type="ECO:0000256" key="7">
    <source>
        <dbReference type="ARBA" id="ARBA00037847"/>
    </source>
</evidence>
<dbReference type="InterPro" id="IPR015720">
    <property type="entry name" value="Emp24-like"/>
</dbReference>
<dbReference type="EMBL" id="CACVKT020004780">
    <property type="protein sequence ID" value="CAC5391540.1"/>
    <property type="molecule type" value="Genomic_DNA"/>
</dbReference>
<name>A0A6J8C962_MYTCO</name>
<evidence type="ECO:0000256" key="10">
    <source>
        <dbReference type="SAM" id="SignalP"/>
    </source>
</evidence>
<feature type="transmembrane region" description="Helical" evidence="9">
    <location>
        <begin position="188"/>
        <end position="212"/>
    </location>
</feature>
<reference evidence="12 13" key="1">
    <citation type="submission" date="2020-06" db="EMBL/GenBank/DDBJ databases">
        <authorList>
            <person name="Li R."/>
            <person name="Bekaert M."/>
        </authorList>
    </citation>
    <scope>NUCLEOTIDE SEQUENCE [LARGE SCALE GENOMIC DNA]</scope>
    <source>
        <strain evidence="13">wild</strain>
    </source>
</reference>
<comment type="subcellular location">
    <subcellularLocation>
        <location evidence="7">Endomembrane system</location>
        <topology evidence="7">Single-pass membrane protein</topology>
    </subcellularLocation>
    <subcellularLocation>
        <location evidence="1 8">Membrane</location>
        <topology evidence="1 8">Single-pass type I membrane protein</topology>
    </subcellularLocation>
</comment>
<dbReference type="GO" id="GO:0012505">
    <property type="term" value="C:endomembrane system"/>
    <property type="evidence" value="ECO:0007669"/>
    <property type="project" value="UniProtKB-SubCell"/>
</dbReference>
<dbReference type="PANTHER" id="PTHR22811">
    <property type="entry name" value="TRANSMEMBRANE EMP24 DOMAIN-CONTAINING PROTEIN"/>
    <property type="match status" value="1"/>
</dbReference>
<keyword evidence="6 9" id="KW-0472">Membrane</keyword>
<keyword evidence="4 10" id="KW-0732">Signal</keyword>